<reference evidence="2 3" key="1">
    <citation type="journal article" date="2023" name="G3 (Bethesda)">
        <title>A chromosome-level genome assembly of Zasmidium syzygii isolated from banana leaves.</title>
        <authorList>
            <person name="van Westerhoven A.C."/>
            <person name="Mehrabi R."/>
            <person name="Talebi R."/>
            <person name="Steentjes M.B.F."/>
            <person name="Corcolon B."/>
            <person name="Chong P.A."/>
            <person name="Kema G.H.J."/>
            <person name="Seidl M.F."/>
        </authorList>
    </citation>
    <scope>NUCLEOTIDE SEQUENCE [LARGE SCALE GENOMIC DNA]</scope>
    <source>
        <strain evidence="2 3">P124</strain>
    </source>
</reference>
<evidence type="ECO:0000256" key="1">
    <source>
        <dbReference type="SAM" id="MobiDB-lite"/>
    </source>
</evidence>
<protein>
    <submittedName>
        <fullName evidence="2">Uncharacterized protein</fullName>
    </submittedName>
</protein>
<proteinExistence type="predicted"/>
<organism evidence="2 3">
    <name type="scientific">Zasmidium cellare</name>
    <name type="common">Wine cellar mold</name>
    <name type="synonym">Racodium cellare</name>
    <dbReference type="NCBI Taxonomy" id="395010"/>
    <lineage>
        <taxon>Eukaryota</taxon>
        <taxon>Fungi</taxon>
        <taxon>Dikarya</taxon>
        <taxon>Ascomycota</taxon>
        <taxon>Pezizomycotina</taxon>
        <taxon>Dothideomycetes</taxon>
        <taxon>Dothideomycetidae</taxon>
        <taxon>Mycosphaerellales</taxon>
        <taxon>Mycosphaerellaceae</taxon>
        <taxon>Zasmidium</taxon>
    </lineage>
</organism>
<evidence type="ECO:0000313" key="2">
    <source>
        <dbReference type="EMBL" id="KAK4505514.1"/>
    </source>
</evidence>
<keyword evidence="3" id="KW-1185">Reference proteome</keyword>
<dbReference type="Proteomes" id="UP001305779">
    <property type="component" value="Unassembled WGS sequence"/>
</dbReference>
<dbReference type="EMBL" id="JAXOVC010000002">
    <property type="protein sequence ID" value="KAK4505514.1"/>
    <property type="molecule type" value="Genomic_DNA"/>
</dbReference>
<feature type="compositionally biased region" description="Acidic residues" evidence="1">
    <location>
        <begin position="254"/>
        <end position="265"/>
    </location>
</feature>
<feature type="region of interest" description="Disordered" evidence="1">
    <location>
        <begin position="242"/>
        <end position="269"/>
    </location>
</feature>
<evidence type="ECO:0000313" key="3">
    <source>
        <dbReference type="Proteomes" id="UP001305779"/>
    </source>
</evidence>
<gene>
    <name evidence="2" type="ORF">PRZ48_003477</name>
</gene>
<name>A0ABR0EVT6_ZASCE</name>
<accession>A0ABR0EVT6</accession>
<sequence>MFRFLTPPDFFSPSSSHRTNRLTHSSFQDVADDFCAKHSCDSHLFAQGVENMAGPTNPSSDDSRFKTKFVDILIKHSINSAVKVDAARIKGWTISDEVVPALRKWKLNAIDIQTAYGWLKQLLDTDIKRSAAAAKTLASFAASKHVLESDDFAREAEAQGRMGVDNAWYTFVATLRDLVFETSLDSAVKLPNQGDDAVDKKIQSMYEFAAYLLLDVLLVLQGDKSYWASRLGGNVVNGWSTVEVGDEDKKGSEGDDSSNADDDEATEHQEPDSLMMKFFSENQVDTSAPAEPALDLETSAKRAVTPEHPLAKSTSNSLITFTPSTPNIAEPSTSSPLFVTPGATAFPSSTPLSGVDDCANTSVQPRHSNADYDIFKRLERKYEQGVKREAKLSKEARKWFSRYWKLKRQRLQDVRRCEEAEEKVGKLEARLRRMKARGKSAKHKAEAWPFLSRLTSIQHFRHEEGIRIRQLSFLCLARHDN</sequence>
<comment type="caution">
    <text evidence="2">The sequence shown here is derived from an EMBL/GenBank/DDBJ whole genome shotgun (WGS) entry which is preliminary data.</text>
</comment>